<feature type="compositionally biased region" description="Acidic residues" evidence="1">
    <location>
        <begin position="78"/>
        <end position="96"/>
    </location>
</feature>
<evidence type="ECO:0000256" key="1">
    <source>
        <dbReference type="SAM" id="MobiDB-lite"/>
    </source>
</evidence>
<comment type="caution">
    <text evidence="2">The sequence shown here is derived from an EMBL/GenBank/DDBJ whole genome shotgun (WGS) entry which is preliminary data.</text>
</comment>
<gene>
    <name evidence="2" type="ORF">MUY27_17225</name>
</gene>
<dbReference type="Proteomes" id="UP001139450">
    <property type="component" value="Unassembled WGS sequence"/>
</dbReference>
<evidence type="ECO:0000313" key="2">
    <source>
        <dbReference type="EMBL" id="MCJ8211464.1"/>
    </source>
</evidence>
<dbReference type="AlphaFoldDB" id="A0A9X1X5K6"/>
<accession>A0A9X1X5K6</accession>
<keyword evidence="3" id="KW-1185">Reference proteome</keyword>
<proteinExistence type="predicted"/>
<sequence>MILCETEWYNNFLFAVEPQKTSFRAIDPLEDDDLGFDPGADEDDDDLDFDPGADEEDENFDDEMNDEDDLHEIRVGDDLGEPDPEDDDHLPEDDFQ</sequence>
<evidence type="ECO:0000313" key="3">
    <source>
        <dbReference type="Proteomes" id="UP001139450"/>
    </source>
</evidence>
<reference evidence="2" key="1">
    <citation type="submission" date="2022-04" db="EMBL/GenBank/DDBJ databases">
        <title>Mucilaginibacter sp. RS28 isolated from freshwater.</title>
        <authorList>
            <person name="Ko S.-R."/>
        </authorList>
    </citation>
    <scope>NUCLEOTIDE SEQUENCE</scope>
    <source>
        <strain evidence="2">RS28</strain>
    </source>
</reference>
<feature type="region of interest" description="Disordered" evidence="1">
    <location>
        <begin position="26"/>
        <end position="96"/>
    </location>
</feature>
<protein>
    <submittedName>
        <fullName evidence="2">Uncharacterized protein</fullName>
    </submittedName>
</protein>
<organism evidence="2 3">
    <name type="scientific">Mucilaginibacter straminoryzae</name>
    <dbReference type="NCBI Taxonomy" id="2932774"/>
    <lineage>
        <taxon>Bacteria</taxon>
        <taxon>Pseudomonadati</taxon>
        <taxon>Bacteroidota</taxon>
        <taxon>Sphingobacteriia</taxon>
        <taxon>Sphingobacteriales</taxon>
        <taxon>Sphingobacteriaceae</taxon>
        <taxon>Mucilaginibacter</taxon>
    </lineage>
</organism>
<dbReference type="RefSeq" id="WP_245132100.1">
    <property type="nucleotide sequence ID" value="NZ_JALJEJ010000010.1"/>
</dbReference>
<feature type="compositionally biased region" description="Acidic residues" evidence="1">
    <location>
        <begin position="28"/>
        <end position="70"/>
    </location>
</feature>
<name>A0A9X1X5K6_9SPHI</name>
<dbReference type="EMBL" id="JALJEJ010000010">
    <property type="protein sequence ID" value="MCJ8211464.1"/>
    <property type="molecule type" value="Genomic_DNA"/>
</dbReference>